<organism evidence="1">
    <name type="scientific">Setaria italica</name>
    <name type="common">Foxtail millet</name>
    <name type="synonym">Panicum italicum</name>
    <dbReference type="NCBI Taxonomy" id="4555"/>
    <lineage>
        <taxon>Eukaryota</taxon>
        <taxon>Viridiplantae</taxon>
        <taxon>Streptophyta</taxon>
        <taxon>Embryophyta</taxon>
        <taxon>Tracheophyta</taxon>
        <taxon>Spermatophyta</taxon>
        <taxon>Magnoliopsida</taxon>
        <taxon>Liliopsida</taxon>
        <taxon>Poales</taxon>
        <taxon>Poaceae</taxon>
        <taxon>PACMAD clade</taxon>
        <taxon>Panicoideae</taxon>
        <taxon>Panicodae</taxon>
        <taxon>Paniceae</taxon>
        <taxon>Cenchrinae</taxon>
        <taxon>Setaria</taxon>
    </lineage>
</organism>
<dbReference type="AlphaFoldDB" id="A0A368QIB8"/>
<reference evidence="1" key="1">
    <citation type="journal article" date="2012" name="Nat. Biotechnol.">
        <title>Reference genome sequence of the model plant Setaria.</title>
        <authorList>
            <person name="Bennetzen J.L."/>
            <person name="Schmutz J."/>
            <person name="Wang H."/>
            <person name="Percifield R."/>
            <person name="Hawkins J."/>
            <person name="Pontaroli A.C."/>
            <person name="Estep M."/>
            <person name="Feng L."/>
            <person name="Vaughn J.N."/>
            <person name="Grimwood J."/>
            <person name="Jenkins J."/>
            <person name="Barry K."/>
            <person name="Lindquist E."/>
            <person name="Hellsten U."/>
            <person name="Deshpande S."/>
            <person name="Wang X."/>
            <person name="Wu X."/>
            <person name="Mitros T."/>
            <person name="Triplett J."/>
            <person name="Yang X."/>
            <person name="Ye C.Y."/>
            <person name="Mauro-Herrera M."/>
            <person name="Wang L."/>
            <person name="Li P."/>
            <person name="Sharma M."/>
            <person name="Sharma R."/>
            <person name="Ronald P.C."/>
            <person name="Panaud O."/>
            <person name="Kellogg E.A."/>
            <person name="Brutnell T.P."/>
            <person name="Doust A.N."/>
            <person name="Tuskan G.A."/>
            <person name="Rokhsar D."/>
            <person name="Devos K.M."/>
        </authorList>
    </citation>
    <scope>NUCLEOTIDE SEQUENCE [LARGE SCALE GENOMIC DNA]</scope>
    <source>
        <strain evidence="1">Yugu1</strain>
    </source>
</reference>
<reference evidence="1" key="2">
    <citation type="submission" date="2015-07" db="EMBL/GenBank/DDBJ databases">
        <authorList>
            <person name="Noorani M."/>
        </authorList>
    </citation>
    <scope>NUCLEOTIDE SEQUENCE</scope>
    <source>
        <strain evidence="1">Yugu1</strain>
    </source>
</reference>
<name>A0A368QIB8_SETIT</name>
<dbReference type="EMBL" id="CM003530">
    <property type="protein sequence ID" value="RCV17726.1"/>
    <property type="molecule type" value="Genomic_DNA"/>
</dbReference>
<evidence type="ECO:0000313" key="1">
    <source>
        <dbReference type="EMBL" id="RCV17726.1"/>
    </source>
</evidence>
<accession>A0A368QIB8</accession>
<sequence>MPRPLAVAVPVPVPVRSSRSRFPSSRGVGCLVFQGSRRNFPWKTRNSLFNRHFLHHWHHRHLHYHLIPDVGTSTQQPDQRHEAIHLPLNLCLLRRPVAPPLPNRLPLMHRVILRSLLLAIALPWRVVVVLPPRRHPQLHGSTTVLRPRSGVIPLQRCFHVGILL</sequence>
<gene>
    <name evidence="1" type="ORF">SETIT_3G242700v2</name>
</gene>
<proteinExistence type="predicted"/>
<protein>
    <submittedName>
        <fullName evidence="1">Uncharacterized protein</fullName>
    </submittedName>
</protein>